<organism evidence="2 5">
    <name type="scientific">Parabacteroides distasonis</name>
    <dbReference type="NCBI Taxonomy" id="823"/>
    <lineage>
        <taxon>Bacteria</taxon>
        <taxon>Pseudomonadati</taxon>
        <taxon>Bacteroidota</taxon>
        <taxon>Bacteroidia</taxon>
        <taxon>Bacteroidales</taxon>
        <taxon>Tannerellaceae</taxon>
        <taxon>Parabacteroides</taxon>
    </lineage>
</organism>
<dbReference type="AlphaFoldDB" id="A0A174XKT1"/>
<dbReference type="EMBL" id="CZBM01000026">
    <property type="protein sequence ID" value="CUQ55689.1"/>
    <property type="molecule type" value="Genomic_DNA"/>
</dbReference>
<evidence type="ECO:0000256" key="1">
    <source>
        <dbReference type="SAM" id="Phobius"/>
    </source>
</evidence>
<feature type="transmembrane region" description="Helical" evidence="1">
    <location>
        <begin position="346"/>
        <end position="368"/>
    </location>
</feature>
<feature type="transmembrane region" description="Helical" evidence="1">
    <location>
        <begin position="39"/>
        <end position="62"/>
    </location>
</feature>
<name>A0A174XKT1_PARDI</name>
<evidence type="ECO:0000313" key="5">
    <source>
        <dbReference type="Proteomes" id="UP000095332"/>
    </source>
</evidence>
<feature type="transmembrane region" description="Helical" evidence="1">
    <location>
        <begin position="82"/>
        <end position="100"/>
    </location>
</feature>
<evidence type="ECO:0000313" key="4">
    <source>
        <dbReference type="EMBL" id="MRZ08660.1"/>
    </source>
</evidence>
<dbReference type="Proteomes" id="UP000450599">
    <property type="component" value="Unassembled WGS sequence"/>
</dbReference>
<keyword evidence="1" id="KW-0812">Transmembrane</keyword>
<keyword evidence="1" id="KW-0472">Membrane</keyword>
<dbReference type="RefSeq" id="WP_057329540.1">
    <property type="nucleotide sequence ID" value="NZ_CZBM01000026.1"/>
</dbReference>
<dbReference type="EMBL" id="WKMW01000028">
    <property type="protein sequence ID" value="MRY86707.1"/>
    <property type="molecule type" value="Genomic_DNA"/>
</dbReference>
<sequence>MNEKSLFQKICAVAFLVFAIISCVATAQSLSLTLEMEIPFWLSFSMMFIFAFGIYLLTSYCFKLVIDACNMDVYVDHRRRDFILGIFGVLLFWLVCSMPTNTHSLFYTKVVDKVIVTELDNQKATLNNEVGFLDAGINTKYDNLIGQLNDKVRTLKNQFIAEIDNTDRLGLGAEAFNILTNIEVACGKQPDEFFGNRHTKQRNTSPQERLRIKNHYIPQINNLLQQSVDKLNEERNVEIARKEENKQMLLAYISKIESVTAYQNNEEIPHQDRIKAARLVLNNAYNNPDYRDKILDNVEVLVNADAGHKENNVESYKIYKTERLHSVFKLWGDYLSGKIQNLDFDMFYWIIISLIIDIAGLLFFAIAFRKTY</sequence>
<reference evidence="2 5" key="1">
    <citation type="submission" date="2015-09" db="EMBL/GenBank/DDBJ databases">
        <authorList>
            <consortium name="Pathogen Informatics"/>
        </authorList>
    </citation>
    <scope>NUCLEOTIDE SEQUENCE [LARGE SCALE GENOMIC DNA]</scope>
    <source>
        <strain evidence="2 5">2789STDY5834948</strain>
    </source>
</reference>
<protein>
    <submittedName>
        <fullName evidence="2">Uncharacterized protein</fullName>
    </submittedName>
</protein>
<evidence type="ECO:0000313" key="3">
    <source>
        <dbReference type="EMBL" id="MRY86707.1"/>
    </source>
</evidence>
<evidence type="ECO:0000313" key="2">
    <source>
        <dbReference type="EMBL" id="CUQ55689.1"/>
    </source>
</evidence>
<gene>
    <name evidence="2" type="ORF">ERS852560_04187</name>
    <name evidence="4" type="ORF">GKD54_21160</name>
    <name evidence="3" type="ORF">GKD58_21085</name>
</gene>
<evidence type="ECO:0000313" key="6">
    <source>
        <dbReference type="Proteomes" id="UP000450599"/>
    </source>
</evidence>
<reference evidence="6 7" key="2">
    <citation type="journal article" date="2019" name="Nat. Med.">
        <title>A library of human gut bacterial isolates paired with longitudinal multiomics data enables mechanistic microbiome research.</title>
        <authorList>
            <person name="Poyet M."/>
            <person name="Groussin M."/>
            <person name="Gibbons S.M."/>
            <person name="Avila-Pacheco J."/>
            <person name="Jiang X."/>
            <person name="Kearney S.M."/>
            <person name="Perrotta A.R."/>
            <person name="Berdy B."/>
            <person name="Zhao S."/>
            <person name="Lieberman T.D."/>
            <person name="Swanson P.K."/>
            <person name="Smith M."/>
            <person name="Roesemann S."/>
            <person name="Alexander J.E."/>
            <person name="Rich S.A."/>
            <person name="Livny J."/>
            <person name="Vlamakis H."/>
            <person name="Clish C."/>
            <person name="Bullock K."/>
            <person name="Deik A."/>
            <person name="Scott J."/>
            <person name="Pierce K.A."/>
            <person name="Xavier R.J."/>
            <person name="Alm E.J."/>
        </authorList>
    </citation>
    <scope>NUCLEOTIDE SEQUENCE [LARGE SCALE GENOMIC DNA]</scope>
    <source>
        <strain evidence="4 7">BIOML-A10</strain>
        <strain evidence="3 6">BIOML-A11</strain>
    </source>
</reference>
<dbReference type="PROSITE" id="PS51257">
    <property type="entry name" value="PROKAR_LIPOPROTEIN"/>
    <property type="match status" value="1"/>
</dbReference>
<dbReference type="EMBL" id="WKMX01000027">
    <property type="protein sequence ID" value="MRZ08660.1"/>
    <property type="molecule type" value="Genomic_DNA"/>
</dbReference>
<accession>A0A174XKT1</accession>
<evidence type="ECO:0000313" key="7">
    <source>
        <dbReference type="Proteomes" id="UP000471216"/>
    </source>
</evidence>
<dbReference type="Proteomes" id="UP000095332">
    <property type="component" value="Unassembled WGS sequence"/>
</dbReference>
<keyword evidence="1" id="KW-1133">Transmembrane helix</keyword>
<dbReference type="Proteomes" id="UP000471216">
    <property type="component" value="Unassembled WGS sequence"/>
</dbReference>
<proteinExistence type="predicted"/>